<organism evidence="11 12">
    <name type="scientific">Spizellomyces punctatus (strain DAOM BR117)</name>
    <dbReference type="NCBI Taxonomy" id="645134"/>
    <lineage>
        <taxon>Eukaryota</taxon>
        <taxon>Fungi</taxon>
        <taxon>Fungi incertae sedis</taxon>
        <taxon>Chytridiomycota</taxon>
        <taxon>Chytridiomycota incertae sedis</taxon>
        <taxon>Chytridiomycetes</taxon>
        <taxon>Spizellomycetales</taxon>
        <taxon>Spizellomycetaceae</taxon>
        <taxon>Spizellomyces</taxon>
    </lineage>
</organism>
<dbReference type="Gene3D" id="3.40.50.10980">
    <property type="entry name" value="Nibrin, BRCT2 domain"/>
    <property type="match status" value="1"/>
</dbReference>
<evidence type="ECO:0000256" key="6">
    <source>
        <dbReference type="ARBA" id="ARBA00023242"/>
    </source>
</evidence>
<dbReference type="InterPro" id="IPR008984">
    <property type="entry name" value="SMAD_FHA_dom_sf"/>
</dbReference>
<feature type="region of interest" description="Disordered" evidence="9">
    <location>
        <begin position="323"/>
        <end position="365"/>
    </location>
</feature>
<dbReference type="Pfam" id="PF16508">
    <property type="entry name" value="NIBRIN_BRCT_II"/>
    <property type="match status" value="1"/>
</dbReference>
<dbReference type="InParanoid" id="A0A0L0HKE0"/>
<evidence type="ECO:0000313" key="12">
    <source>
        <dbReference type="Proteomes" id="UP000053201"/>
    </source>
</evidence>
<dbReference type="CDD" id="cd22667">
    <property type="entry name" value="FHA_NBN"/>
    <property type="match status" value="1"/>
</dbReference>
<feature type="region of interest" description="Disordered" evidence="9">
    <location>
        <begin position="393"/>
        <end position="420"/>
    </location>
</feature>
<dbReference type="GO" id="GO:0030870">
    <property type="term" value="C:Mre11 complex"/>
    <property type="evidence" value="ECO:0007669"/>
    <property type="project" value="InterPro"/>
</dbReference>
<evidence type="ECO:0000259" key="10">
    <source>
        <dbReference type="PROSITE" id="PS50006"/>
    </source>
</evidence>
<evidence type="ECO:0000313" key="11">
    <source>
        <dbReference type="EMBL" id="KND01503.1"/>
    </source>
</evidence>
<dbReference type="Gene3D" id="2.60.200.20">
    <property type="match status" value="1"/>
</dbReference>
<evidence type="ECO:0000256" key="1">
    <source>
        <dbReference type="ARBA" id="ARBA00004123"/>
    </source>
</evidence>
<evidence type="ECO:0000256" key="2">
    <source>
        <dbReference type="ARBA" id="ARBA00004286"/>
    </source>
</evidence>
<evidence type="ECO:0000256" key="5">
    <source>
        <dbReference type="ARBA" id="ARBA00023204"/>
    </source>
</evidence>
<feature type="compositionally biased region" description="Basic and acidic residues" evidence="9">
    <location>
        <begin position="447"/>
        <end position="460"/>
    </location>
</feature>
<dbReference type="InterPro" id="IPR001357">
    <property type="entry name" value="BRCT_dom"/>
</dbReference>
<dbReference type="CDD" id="cd17741">
    <property type="entry name" value="BRCT_nibrin"/>
    <property type="match status" value="1"/>
</dbReference>
<feature type="compositionally biased region" description="Basic and acidic residues" evidence="9">
    <location>
        <begin position="489"/>
        <end position="499"/>
    </location>
</feature>
<reference evidence="11 12" key="1">
    <citation type="submission" date="2009-08" db="EMBL/GenBank/DDBJ databases">
        <title>The Genome Sequence of Spizellomyces punctatus strain DAOM BR117.</title>
        <authorList>
            <consortium name="The Broad Institute Genome Sequencing Platform"/>
            <person name="Russ C."/>
            <person name="Cuomo C."/>
            <person name="Shea T."/>
            <person name="Young S.K."/>
            <person name="Zeng Q."/>
            <person name="Koehrsen M."/>
            <person name="Haas B."/>
            <person name="Borodovsky M."/>
            <person name="Guigo R."/>
            <person name="Alvarado L."/>
            <person name="Berlin A."/>
            <person name="Bochicchio J."/>
            <person name="Borenstein D."/>
            <person name="Chapman S."/>
            <person name="Chen Z."/>
            <person name="Engels R."/>
            <person name="Freedman E."/>
            <person name="Gellesch M."/>
            <person name="Goldberg J."/>
            <person name="Griggs A."/>
            <person name="Gujja S."/>
            <person name="Heiman D."/>
            <person name="Hepburn T."/>
            <person name="Howarth C."/>
            <person name="Jen D."/>
            <person name="Larson L."/>
            <person name="Lewis B."/>
            <person name="Mehta T."/>
            <person name="Park D."/>
            <person name="Pearson M."/>
            <person name="Roberts A."/>
            <person name="Saif S."/>
            <person name="Shenoy N."/>
            <person name="Sisk P."/>
            <person name="Stolte C."/>
            <person name="Sykes S."/>
            <person name="Thomson T."/>
            <person name="Walk T."/>
            <person name="White J."/>
            <person name="Yandava C."/>
            <person name="Burger G."/>
            <person name="Gray M.W."/>
            <person name="Holland P.W.H."/>
            <person name="King N."/>
            <person name="Lang F.B.F."/>
            <person name="Roger A.J."/>
            <person name="Ruiz-Trillo I."/>
            <person name="Lander E."/>
            <person name="Nusbaum C."/>
        </authorList>
    </citation>
    <scope>NUCLEOTIDE SEQUENCE [LARGE SCALE GENOMIC DNA]</scope>
    <source>
        <strain evidence="11 12">DAOM BR117</strain>
    </source>
</reference>
<dbReference type="GeneID" id="27692230"/>
<dbReference type="SUPFAM" id="SSF52113">
    <property type="entry name" value="BRCT domain"/>
    <property type="match status" value="1"/>
</dbReference>
<dbReference type="SMART" id="SM00292">
    <property type="entry name" value="BRCT"/>
    <property type="match status" value="1"/>
</dbReference>
<name>A0A0L0HKE0_SPIPD</name>
<feature type="compositionally biased region" description="Polar residues" evidence="9">
    <location>
        <begin position="340"/>
        <end position="357"/>
    </location>
</feature>
<dbReference type="GO" id="GO:0000724">
    <property type="term" value="P:double-strand break repair via homologous recombination"/>
    <property type="evidence" value="ECO:0007669"/>
    <property type="project" value="TreeGrafter"/>
</dbReference>
<dbReference type="OMA" id="PLECYFG"/>
<feature type="region of interest" description="Disordered" evidence="9">
    <location>
        <begin position="669"/>
        <end position="749"/>
    </location>
</feature>
<evidence type="ECO:0000256" key="7">
    <source>
        <dbReference type="ARBA" id="ARBA00023306"/>
    </source>
</evidence>
<dbReference type="GO" id="GO:0003684">
    <property type="term" value="F:damaged DNA binding"/>
    <property type="evidence" value="ECO:0007669"/>
    <property type="project" value="TreeGrafter"/>
</dbReference>
<evidence type="ECO:0000256" key="3">
    <source>
        <dbReference type="ARBA" id="ARBA00022454"/>
    </source>
</evidence>
<dbReference type="VEuPathDB" id="FungiDB:SPPG_09105"/>
<dbReference type="InterPro" id="IPR036420">
    <property type="entry name" value="BRCT_dom_sf"/>
</dbReference>
<keyword evidence="6" id="KW-0539">Nucleus</keyword>
<keyword evidence="5" id="KW-0234">DNA repair</keyword>
<gene>
    <name evidence="11" type="ORF">SPPG_09105</name>
</gene>
<dbReference type="Pfam" id="PF00533">
    <property type="entry name" value="BRCT"/>
    <property type="match status" value="1"/>
</dbReference>
<keyword evidence="4" id="KW-0227">DNA damage</keyword>
<dbReference type="InterPro" id="IPR000253">
    <property type="entry name" value="FHA_dom"/>
</dbReference>
<dbReference type="Pfam" id="PF00498">
    <property type="entry name" value="FHA"/>
    <property type="match status" value="1"/>
</dbReference>
<protein>
    <recommendedName>
        <fullName evidence="10">FHA domain-containing protein</fullName>
    </recommendedName>
</protein>
<proteinExistence type="inferred from homology"/>
<feature type="domain" description="FHA" evidence="10">
    <location>
        <begin position="18"/>
        <end position="83"/>
    </location>
</feature>
<dbReference type="EMBL" id="KQ257454">
    <property type="protein sequence ID" value="KND01503.1"/>
    <property type="molecule type" value="Genomic_DNA"/>
</dbReference>
<dbReference type="Proteomes" id="UP000053201">
    <property type="component" value="Unassembled WGS sequence"/>
</dbReference>
<dbReference type="OrthoDB" id="552194at2759"/>
<dbReference type="STRING" id="645134.A0A0L0HKE0"/>
<feature type="region of interest" description="Disordered" evidence="9">
    <location>
        <begin position="432"/>
        <end position="525"/>
    </location>
</feature>
<dbReference type="GO" id="GO:0005694">
    <property type="term" value="C:chromosome"/>
    <property type="evidence" value="ECO:0007669"/>
    <property type="project" value="UniProtKB-SubCell"/>
</dbReference>
<keyword evidence="7" id="KW-0131">Cell cycle</keyword>
<keyword evidence="3" id="KW-0158">Chromosome</keyword>
<dbReference type="SMART" id="SM00240">
    <property type="entry name" value="FHA"/>
    <property type="match status" value="1"/>
</dbReference>
<keyword evidence="12" id="KW-1185">Reference proteome</keyword>
<dbReference type="PANTHER" id="PTHR12162">
    <property type="entry name" value="NIBRIN-RELATED"/>
    <property type="match status" value="1"/>
</dbReference>
<dbReference type="RefSeq" id="XP_016609542.1">
    <property type="nucleotide sequence ID" value="XM_016757260.1"/>
</dbReference>
<dbReference type="InterPro" id="IPR032429">
    <property type="entry name" value="Nibrin_BRCT2"/>
</dbReference>
<dbReference type="SUPFAM" id="SSF49879">
    <property type="entry name" value="SMAD/FHA domain"/>
    <property type="match status" value="1"/>
</dbReference>
<feature type="compositionally biased region" description="Basic and acidic residues" evidence="9">
    <location>
        <begin position="407"/>
        <end position="418"/>
    </location>
</feature>
<dbReference type="InterPro" id="IPR043014">
    <property type="entry name" value="Nibrin_BRCT2_sf"/>
</dbReference>
<evidence type="ECO:0000256" key="9">
    <source>
        <dbReference type="SAM" id="MobiDB-lite"/>
    </source>
</evidence>
<dbReference type="Gene3D" id="3.40.50.10190">
    <property type="entry name" value="BRCT domain"/>
    <property type="match status" value="1"/>
</dbReference>
<feature type="compositionally biased region" description="Polar residues" evidence="9">
    <location>
        <begin position="393"/>
        <end position="406"/>
    </location>
</feature>
<evidence type="ECO:0000256" key="4">
    <source>
        <dbReference type="ARBA" id="ARBA00022763"/>
    </source>
</evidence>
<dbReference type="GO" id="GO:0007095">
    <property type="term" value="P:mitotic G2 DNA damage checkpoint signaling"/>
    <property type="evidence" value="ECO:0007669"/>
    <property type="project" value="InterPro"/>
</dbReference>
<dbReference type="PANTHER" id="PTHR12162:SF0">
    <property type="entry name" value="NIBRIN"/>
    <property type="match status" value="1"/>
</dbReference>
<dbReference type="InterPro" id="IPR040227">
    <property type="entry name" value="Nibrin-rel"/>
</dbReference>
<evidence type="ECO:0000256" key="8">
    <source>
        <dbReference type="ARBA" id="ARBA00044757"/>
    </source>
</evidence>
<dbReference type="eggNOG" id="ENOG502QQ7Y">
    <property type="taxonomic scope" value="Eukaryota"/>
</dbReference>
<dbReference type="PROSITE" id="PS50006">
    <property type="entry name" value="FHA_DOMAIN"/>
    <property type="match status" value="1"/>
</dbReference>
<comment type="subcellular location">
    <subcellularLocation>
        <location evidence="2">Chromosome</location>
    </subcellularLocation>
    <subcellularLocation>
        <location evidence="1">Nucleus</location>
    </subcellularLocation>
</comment>
<comment type="similarity">
    <text evidence="8">Belongs to the Nibrin family.</text>
</comment>
<accession>A0A0L0HKE0</accession>
<sequence length="749" mass="82578">MWLLVGNTESCKEFSIWLQPGRSYTVGRKDSDIVLGSDKSVSRTHAVLSVSPPLDVDKLVHLDARTQVSVKDDASKFGTFLNGGAKRICGTEDIKEGDVVRFGVNESAFRLKYVPVVLCCSGLRAKQRGEINELARQYDFKSFKDWTSSCTHLVVSTLKITMKVVLALAHHRYIVGEAWVRAFSKADPKNFAMPDPLQSLPVATDDSLDLSKVSFAPDPSRAIVLTGHQFVVFSDEEFKNLQKVVTAAGGEIYNWSGIQQQNGMERLQDALRGLHKPCVVLPNGQLSGTVMSAITLLRLRLIPQDDIAKAILFVSGDPYCNNMESPATEPNGFTSPVGDQPQSAIESNRQPSTSQSLRVPKEESLAPLRPGLIPVRKGFDDFLDNLIDGTIGLSSIPQDTSGQSQVKSEHDSAPKERPSVVSLAEKLGLKSRTDSWDGQKLTNSIGEIRDEETLQRSDPSRRKRRRGDVSGESVKCVNDQNRPTTPDGASEKRQRRMDEIDSIINPGETAPHPILEASPGGISHEKTKQIGCADTLKTPNGALKVPVLSSMSMKGVEDAPEDATRLLQKLAREGQSQTETSVSRTLEDVQDLKGLVSVEVVPLVIGRPSPPPTIARGIGPNFKRFQKNHYPQKDILQRRIIRNLQPYEKGGLRVLGSDGQGWLQAKLTPNSKRNEQRDRHVRTFNNHESEKEDDDNEVDVKDDMESVILANDDAAETSAPDGPPTVNRISLDEHSQQGFLQFAARRSRR</sequence>
<dbReference type="AlphaFoldDB" id="A0A0L0HKE0"/>